<evidence type="ECO:0000256" key="2">
    <source>
        <dbReference type="SAM" id="SignalP"/>
    </source>
</evidence>
<feature type="compositionally biased region" description="Pro residues" evidence="1">
    <location>
        <begin position="62"/>
        <end position="72"/>
    </location>
</feature>
<accession>A0A9P6MIU7</accession>
<feature type="chain" id="PRO_5040108408" evidence="2">
    <location>
        <begin position="23"/>
        <end position="106"/>
    </location>
</feature>
<dbReference type="AlphaFoldDB" id="A0A9P6MIU7"/>
<evidence type="ECO:0000313" key="3">
    <source>
        <dbReference type="EMBL" id="KAG0002721.1"/>
    </source>
</evidence>
<evidence type="ECO:0000313" key="4">
    <source>
        <dbReference type="Proteomes" id="UP000703661"/>
    </source>
</evidence>
<keyword evidence="4" id="KW-1185">Reference proteome</keyword>
<sequence length="106" mass="10807">MHARSFITIVLLALCAFSATLASPIPHHARGGFSAISRKLAEVHKKRLISAQADVPTDPDPDPPPLPTPTPNLPISTLSRKGKTVAVEEEVVVVVVVGGGGGGGGG</sequence>
<feature type="signal peptide" evidence="2">
    <location>
        <begin position="1"/>
        <end position="22"/>
    </location>
</feature>
<dbReference type="EMBL" id="JAAAID010002918">
    <property type="protein sequence ID" value="KAG0002721.1"/>
    <property type="molecule type" value="Genomic_DNA"/>
</dbReference>
<reference evidence="3" key="1">
    <citation type="journal article" date="2020" name="Fungal Divers.">
        <title>Resolving the Mortierellaceae phylogeny through synthesis of multi-gene phylogenetics and phylogenomics.</title>
        <authorList>
            <person name="Vandepol N."/>
            <person name="Liber J."/>
            <person name="Desiro A."/>
            <person name="Na H."/>
            <person name="Kennedy M."/>
            <person name="Barry K."/>
            <person name="Grigoriev I.V."/>
            <person name="Miller A.N."/>
            <person name="O'Donnell K."/>
            <person name="Stajich J.E."/>
            <person name="Bonito G."/>
        </authorList>
    </citation>
    <scope>NUCLEOTIDE SEQUENCE</scope>
    <source>
        <strain evidence="3">NRRL 2769</strain>
    </source>
</reference>
<feature type="region of interest" description="Disordered" evidence="1">
    <location>
        <begin position="48"/>
        <end position="79"/>
    </location>
</feature>
<feature type="non-terminal residue" evidence="3">
    <location>
        <position position="106"/>
    </location>
</feature>
<evidence type="ECO:0000256" key="1">
    <source>
        <dbReference type="SAM" id="MobiDB-lite"/>
    </source>
</evidence>
<dbReference type="Proteomes" id="UP000703661">
    <property type="component" value="Unassembled WGS sequence"/>
</dbReference>
<protein>
    <submittedName>
        <fullName evidence="3">Uncharacterized protein</fullName>
    </submittedName>
</protein>
<name>A0A9P6MIU7_9FUNG</name>
<proteinExistence type="predicted"/>
<comment type="caution">
    <text evidence="3">The sequence shown here is derived from an EMBL/GenBank/DDBJ whole genome shotgun (WGS) entry which is preliminary data.</text>
</comment>
<gene>
    <name evidence="3" type="ORF">BGZ80_005921</name>
</gene>
<keyword evidence="2" id="KW-0732">Signal</keyword>
<organism evidence="3 4">
    <name type="scientific">Entomortierella chlamydospora</name>
    <dbReference type="NCBI Taxonomy" id="101097"/>
    <lineage>
        <taxon>Eukaryota</taxon>
        <taxon>Fungi</taxon>
        <taxon>Fungi incertae sedis</taxon>
        <taxon>Mucoromycota</taxon>
        <taxon>Mortierellomycotina</taxon>
        <taxon>Mortierellomycetes</taxon>
        <taxon>Mortierellales</taxon>
        <taxon>Mortierellaceae</taxon>
        <taxon>Entomortierella</taxon>
    </lineage>
</organism>